<dbReference type="PIRSF" id="PIRSF005572">
    <property type="entry name" value="NifS"/>
    <property type="match status" value="1"/>
</dbReference>
<dbReference type="GO" id="GO:0031071">
    <property type="term" value="F:cysteine desulfurase activity"/>
    <property type="evidence" value="ECO:0007669"/>
    <property type="project" value="UniProtKB-EC"/>
</dbReference>
<evidence type="ECO:0000256" key="1">
    <source>
        <dbReference type="ARBA" id="ARBA00001933"/>
    </source>
</evidence>
<comment type="caution">
    <text evidence="12">The sequence shown here is derived from an EMBL/GenBank/DDBJ whole genome shotgun (WGS) entry which is preliminary data.</text>
</comment>
<dbReference type="Gene3D" id="3.90.1150.10">
    <property type="entry name" value="Aspartate Aminotransferase, domain 1"/>
    <property type="match status" value="1"/>
</dbReference>
<dbReference type="CDD" id="cd06453">
    <property type="entry name" value="SufS_like"/>
    <property type="match status" value="1"/>
</dbReference>
<organism evidence="12 13">
    <name type="scientific">Kiloniella spongiae</name>
    <dbReference type="NCBI Taxonomy" id="1489064"/>
    <lineage>
        <taxon>Bacteria</taxon>
        <taxon>Pseudomonadati</taxon>
        <taxon>Pseudomonadota</taxon>
        <taxon>Alphaproteobacteria</taxon>
        <taxon>Rhodospirillales</taxon>
        <taxon>Kiloniellaceae</taxon>
        <taxon>Kiloniella</taxon>
    </lineage>
</organism>
<dbReference type="AlphaFoldDB" id="A0A0H2MFD1"/>
<dbReference type="PATRIC" id="fig|1489064.4.peg.2860"/>
<keyword evidence="9" id="KW-0663">Pyridoxal phosphate</keyword>
<dbReference type="STRING" id="1489064.WH96_07990"/>
<keyword evidence="8" id="KW-0808">Transferase</keyword>
<dbReference type="InterPro" id="IPR010970">
    <property type="entry name" value="Cys_dSase_SufS"/>
</dbReference>
<dbReference type="EC" id="2.8.1.7" evidence="5"/>
<dbReference type="NCBIfam" id="TIGR01979">
    <property type="entry name" value="sufS"/>
    <property type="match status" value="1"/>
</dbReference>
<dbReference type="Proteomes" id="UP000035444">
    <property type="component" value="Unassembled WGS sequence"/>
</dbReference>
<comment type="cofactor">
    <cofactor evidence="1">
        <name>pyridoxal 5'-phosphate</name>
        <dbReference type="ChEBI" id="CHEBI:597326"/>
    </cofactor>
</comment>
<evidence type="ECO:0000259" key="11">
    <source>
        <dbReference type="Pfam" id="PF00266"/>
    </source>
</evidence>
<evidence type="ECO:0000256" key="7">
    <source>
        <dbReference type="ARBA" id="ARBA00021850"/>
    </source>
</evidence>
<dbReference type="InterPro" id="IPR000192">
    <property type="entry name" value="Aminotrans_V_dom"/>
</dbReference>
<dbReference type="GO" id="GO:0006534">
    <property type="term" value="P:cysteine metabolic process"/>
    <property type="evidence" value="ECO:0007669"/>
    <property type="project" value="InterPro"/>
</dbReference>
<dbReference type="InterPro" id="IPR015424">
    <property type="entry name" value="PyrdxlP-dep_Trfase"/>
</dbReference>
<dbReference type="Pfam" id="PF00266">
    <property type="entry name" value="Aminotran_5"/>
    <property type="match status" value="1"/>
</dbReference>
<comment type="catalytic activity">
    <reaction evidence="10">
        <text>(sulfur carrier)-H + L-cysteine = (sulfur carrier)-SH + L-alanine</text>
        <dbReference type="Rhea" id="RHEA:43892"/>
        <dbReference type="Rhea" id="RHEA-COMP:14737"/>
        <dbReference type="Rhea" id="RHEA-COMP:14739"/>
        <dbReference type="ChEBI" id="CHEBI:29917"/>
        <dbReference type="ChEBI" id="CHEBI:35235"/>
        <dbReference type="ChEBI" id="CHEBI:57972"/>
        <dbReference type="ChEBI" id="CHEBI:64428"/>
        <dbReference type="EC" id="2.8.1.7"/>
    </reaction>
</comment>
<evidence type="ECO:0000313" key="12">
    <source>
        <dbReference type="EMBL" id="KLN61264.1"/>
    </source>
</evidence>
<dbReference type="PANTHER" id="PTHR43586">
    <property type="entry name" value="CYSTEINE DESULFURASE"/>
    <property type="match status" value="1"/>
</dbReference>
<proteinExistence type="inferred from homology"/>
<dbReference type="GO" id="GO:0030170">
    <property type="term" value="F:pyridoxal phosphate binding"/>
    <property type="evidence" value="ECO:0007669"/>
    <property type="project" value="InterPro"/>
</dbReference>
<dbReference type="OrthoDB" id="9804366at2"/>
<sequence>MGTIKAGDNSLQAFDVHRIREDFPILQREIYGRPLVYLDSAASAQKPRQVLDRMQEAYETYYSNVHRGVHSLSQTCTEAFESGRNAAARFINAESPDQCILTKGATEAINLVAQSYGRNFLKAGDEIIISHMEHHSNIVPWQILRDQIGIEIKVVPIDGDANFLFEEYESLFSSKTKLVAITHISNAVGTVTPIKDIIRAAHAHGAKVLVDGCQAAPHAHIDVQDLNPDFYCFSGHKVYGPSGVGILYGKADLLNSMPPYQGGGEMIDLVTFEKTTYKEIPHRFEAGTPAIVEAIGLGAAIEYIEALGKDNIAAHENGILAYATERLSRIPGLNIIGRAKEKASILSFTMEEAHAHDIGTILDRRGVAVRAGHHCAQPLMQRFDLPATARASFGIYNTREEVDALADALEKVRELFS</sequence>
<dbReference type="InterPro" id="IPR016454">
    <property type="entry name" value="Cysteine_dSase"/>
</dbReference>
<dbReference type="EMBL" id="LAQL01000005">
    <property type="protein sequence ID" value="KLN61264.1"/>
    <property type="molecule type" value="Genomic_DNA"/>
</dbReference>
<comment type="function">
    <text evidence="2">Catalyzes the removal of elemental sulfur and selenium atoms from L-cysteine, L-cystine, L-selenocysteine, and L-selenocystine to produce L-alanine.</text>
</comment>
<dbReference type="InterPro" id="IPR015421">
    <property type="entry name" value="PyrdxlP-dep_Trfase_major"/>
</dbReference>
<dbReference type="PANTHER" id="PTHR43586:SF8">
    <property type="entry name" value="CYSTEINE DESULFURASE 1, CHLOROPLASTIC"/>
    <property type="match status" value="1"/>
</dbReference>
<evidence type="ECO:0000256" key="8">
    <source>
        <dbReference type="ARBA" id="ARBA00022679"/>
    </source>
</evidence>
<reference evidence="12 13" key="1">
    <citation type="submission" date="2015-03" db="EMBL/GenBank/DDBJ databases">
        <title>Genome Sequence of Kiloniella spongiae MEBiC09566, isolated from a marine sponge.</title>
        <authorList>
            <person name="Shao Z."/>
            <person name="Wang L."/>
            <person name="Li X."/>
        </authorList>
    </citation>
    <scope>NUCLEOTIDE SEQUENCE [LARGE SCALE GENOMIC DNA]</scope>
    <source>
        <strain evidence="12 13">MEBiC09566</strain>
    </source>
</reference>
<evidence type="ECO:0000256" key="6">
    <source>
        <dbReference type="ARBA" id="ARBA00013558"/>
    </source>
</evidence>
<evidence type="ECO:0000256" key="5">
    <source>
        <dbReference type="ARBA" id="ARBA00012239"/>
    </source>
</evidence>
<name>A0A0H2MFD1_9PROT</name>
<evidence type="ECO:0000256" key="3">
    <source>
        <dbReference type="ARBA" id="ARBA00003120"/>
    </source>
</evidence>
<evidence type="ECO:0000256" key="2">
    <source>
        <dbReference type="ARBA" id="ARBA00002824"/>
    </source>
</evidence>
<accession>A0A0H2MFD1</accession>
<feature type="domain" description="Aminotransferase class V" evidence="11">
    <location>
        <begin position="36"/>
        <end position="405"/>
    </location>
</feature>
<dbReference type="Gene3D" id="3.40.640.10">
    <property type="entry name" value="Type I PLP-dependent aspartate aminotransferase-like (Major domain)"/>
    <property type="match status" value="1"/>
</dbReference>
<protein>
    <recommendedName>
        <fullName evidence="6">Cysteine desulfurase</fullName>
        <ecNumber evidence="5">2.8.1.7</ecNumber>
    </recommendedName>
    <alternativeName>
        <fullName evidence="7">Probable cysteine desulfurase</fullName>
    </alternativeName>
</protein>
<keyword evidence="13" id="KW-1185">Reference proteome</keyword>
<dbReference type="SUPFAM" id="SSF53383">
    <property type="entry name" value="PLP-dependent transferases"/>
    <property type="match status" value="1"/>
</dbReference>
<evidence type="ECO:0000256" key="9">
    <source>
        <dbReference type="ARBA" id="ARBA00022898"/>
    </source>
</evidence>
<evidence type="ECO:0000256" key="4">
    <source>
        <dbReference type="ARBA" id="ARBA00010447"/>
    </source>
</evidence>
<evidence type="ECO:0000313" key="13">
    <source>
        <dbReference type="Proteomes" id="UP000035444"/>
    </source>
</evidence>
<evidence type="ECO:0000256" key="10">
    <source>
        <dbReference type="ARBA" id="ARBA00050776"/>
    </source>
</evidence>
<dbReference type="InterPro" id="IPR015422">
    <property type="entry name" value="PyrdxlP-dep_Trfase_small"/>
</dbReference>
<comment type="function">
    <text evidence="3">Catalyzes the removal of elemental sulfur atoms from cysteine to produce alanine. Seems to participate in the biosynthesis of the nitrogenase metalloclusters by providing the inorganic sulfur required for the Fe-S core formation.</text>
</comment>
<comment type="similarity">
    <text evidence="4">Belongs to the class-V pyridoxal-phosphate-dependent aminotransferase family. Csd subfamily.</text>
</comment>
<gene>
    <name evidence="12" type="ORF">WH96_07990</name>
</gene>